<feature type="region of interest" description="Disordered" evidence="1">
    <location>
        <begin position="122"/>
        <end position="142"/>
    </location>
</feature>
<keyword evidence="3" id="KW-1185">Reference proteome</keyword>
<sequence>MSEEIFIKSCLRRKINVNITDILQNSIGDLRTYVRVLVWLWGSLYRVSVFEHVRRQFGSSTNDVLQGITLTNKGVLTNSSGIHHIRSTRIEVCQKRSEDHPASRAYRMSSAYQKCDMLPCSNEESTDKTRMRREGPARRSKSRTCFTELVSHHWRSTS</sequence>
<name>A0A8H7E127_9EURO</name>
<organism evidence="2 3">
    <name type="scientific">Endocarpon pusillum</name>
    <dbReference type="NCBI Taxonomy" id="364733"/>
    <lineage>
        <taxon>Eukaryota</taxon>
        <taxon>Fungi</taxon>
        <taxon>Dikarya</taxon>
        <taxon>Ascomycota</taxon>
        <taxon>Pezizomycotina</taxon>
        <taxon>Eurotiomycetes</taxon>
        <taxon>Chaetothyriomycetidae</taxon>
        <taxon>Verrucariales</taxon>
        <taxon>Verrucariaceae</taxon>
        <taxon>Endocarpon</taxon>
    </lineage>
</organism>
<proteinExistence type="predicted"/>
<feature type="compositionally biased region" description="Basic and acidic residues" evidence="1">
    <location>
        <begin position="125"/>
        <end position="137"/>
    </location>
</feature>
<protein>
    <submittedName>
        <fullName evidence="2">Uncharacterized protein</fullName>
    </submittedName>
</protein>
<dbReference type="AlphaFoldDB" id="A0A8H7E127"/>
<evidence type="ECO:0000313" key="3">
    <source>
        <dbReference type="Proteomes" id="UP000606974"/>
    </source>
</evidence>
<gene>
    <name evidence="2" type="ORF">GJ744_001631</name>
</gene>
<dbReference type="EMBL" id="JAACFV010000124">
    <property type="protein sequence ID" value="KAF7504910.1"/>
    <property type="molecule type" value="Genomic_DNA"/>
</dbReference>
<accession>A0A8H7E127</accession>
<evidence type="ECO:0000313" key="2">
    <source>
        <dbReference type="EMBL" id="KAF7504910.1"/>
    </source>
</evidence>
<reference evidence="2" key="1">
    <citation type="submission" date="2020-02" db="EMBL/GenBank/DDBJ databases">
        <authorList>
            <person name="Palmer J.M."/>
        </authorList>
    </citation>
    <scope>NUCLEOTIDE SEQUENCE</scope>
    <source>
        <strain evidence="2">EPUS1.4</strain>
        <tissue evidence="2">Thallus</tissue>
    </source>
</reference>
<comment type="caution">
    <text evidence="2">The sequence shown here is derived from an EMBL/GenBank/DDBJ whole genome shotgun (WGS) entry which is preliminary data.</text>
</comment>
<dbReference type="Proteomes" id="UP000606974">
    <property type="component" value="Unassembled WGS sequence"/>
</dbReference>
<evidence type="ECO:0000256" key="1">
    <source>
        <dbReference type="SAM" id="MobiDB-lite"/>
    </source>
</evidence>